<dbReference type="EMBL" id="JAPHAV010000001">
    <property type="protein sequence ID" value="MCX2696336.1"/>
    <property type="molecule type" value="Genomic_DNA"/>
</dbReference>
<name>A0ABT3QL76_9HYPH</name>
<dbReference type="InterPro" id="IPR003607">
    <property type="entry name" value="HD/PDEase_dom"/>
</dbReference>
<dbReference type="InterPro" id="IPR006261">
    <property type="entry name" value="dGTPase"/>
</dbReference>
<dbReference type="InterPro" id="IPR006674">
    <property type="entry name" value="HD_domain"/>
</dbReference>
<accession>A0ABT3QL76</accession>
<dbReference type="InterPro" id="IPR023023">
    <property type="entry name" value="dNTPase_2"/>
</dbReference>
<evidence type="ECO:0000313" key="4">
    <source>
        <dbReference type="EMBL" id="MCX2696336.1"/>
    </source>
</evidence>
<evidence type="ECO:0000313" key="5">
    <source>
        <dbReference type="Proteomes" id="UP001301216"/>
    </source>
</evidence>
<gene>
    <name evidence="4" type="ORF">OPR82_06035</name>
</gene>
<dbReference type="PANTHER" id="PTHR11373">
    <property type="entry name" value="DEOXYNUCLEOSIDE TRIPHOSPHATE TRIPHOSPHOHYDROLASE"/>
    <property type="match status" value="1"/>
</dbReference>
<keyword evidence="5" id="KW-1185">Reference proteome</keyword>
<organism evidence="4 5">
    <name type="scientific">Ochrobactrum chromiisoli</name>
    <dbReference type="NCBI Taxonomy" id="2993941"/>
    <lineage>
        <taxon>Bacteria</taxon>
        <taxon>Pseudomonadati</taxon>
        <taxon>Pseudomonadota</taxon>
        <taxon>Alphaproteobacteria</taxon>
        <taxon>Hyphomicrobiales</taxon>
        <taxon>Brucellaceae</taxon>
        <taxon>Brucella/Ochrobactrum group</taxon>
        <taxon>Ochrobactrum</taxon>
    </lineage>
</organism>
<evidence type="ECO:0000256" key="1">
    <source>
        <dbReference type="ARBA" id="ARBA00022801"/>
    </source>
</evidence>
<dbReference type="SUPFAM" id="SSF109604">
    <property type="entry name" value="HD-domain/PDEase-like"/>
    <property type="match status" value="1"/>
</dbReference>
<evidence type="ECO:0000256" key="2">
    <source>
        <dbReference type="HAMAP-Rule" id="MF_01212"/>
    </source>
</evidence>
<dbReference type="RefSeq" id="WP_265983618.1">
    <property type="nucleotide sequence ID" value="NZ_JAPHAV010000001.1"/>
</dbReference>
<dbReference type="Pfam" id="PF01966">
    <property type="entry name" value="HD"/>
    <property type="match status" value="1"/>
</dbReference>
<comment type="similarity">
    <text evidence="2">Belongs to the dGTPase family. Type 2 subfamily.</text>
</comment>
<dbReference type="Proteomes" id="UP001301216">
    <property type="component" value="Unassembled WGS sequence"/>
</dbReference>
<dbReference type="PROSITE" id="PS51831">
    <property type="entry name" value="HD"/>
    <property type="match status" value="1"/>
</dbReference>
<evidence type="ECO:0000259" key="3">
    <source>
        <dbReference type="PROSITE" id="PS51831"/>
    </source>
</evidence>
<dbReference type="NCBIfam" id="NF002328">
    <property type="entry name" value="PRK01286.1-3"/>
    <property type="match status" value="1"/>
</dbReference>
<reference evidence="4 5" key="1">
    <citation type="submission" date="2022-11" db="EMBL/GenBank/DDBJ databases">
        <title>Brucella sp. YY2X, whole genome shotgun sequencing project.</title>
        <authorList>
            <person name="Yang Y."/>
        </authorList>
    </citation>
    <scope>NUCLEOTIDE SEQUENCE [LARGE SCALE GENOMIC DNA]</scope>
    <source>
        <strain evidence="4 5">YY2X</strain>
    </source>
</reference>
<keyword evidence="1 2" id="KW-0378">Hydrolase</keyword>
<dbReference type="Gene3D" id="1.10.3210.10">
    <property type="entry name" value="Hypothetical protein af1432"/>
    <property type="match status" value="1"/>
</dbReference>
<proteinExistence type="inferred from homology"/>
<feature type="domain" description="HD" evidence="3">
    <location>
        <begin position="79"/>
        <end position="223"/>
    </location>
</feature>
<dbReference type="InterPro" id="IPR026875">
    <property type="entry name" value="PHydrolase_assoc_dom"/>
</dbReference>
<dbReference type="NCBIfam" id="TIGR01353">
    <property type="entry name" value="dGTP_triPase"/>
    <property type="match status" value="1"/>
</dbReference>
<dbReference type="NCBIfam" id="NF002326">
    <property type="entry name" value="PRK01286.1-1"/>
    <property type="match status" value="1"/>
</dbReference>
<comment type="caution">
    <text evidence="4">The sequence shown here is derived from an EMBL/GenBank/DDBJ whole genome shotgun (WGS) entry which is preliminary data.</text>
</comment>
<dbReference type="Pfam" id="PF13286">
    <property type="entry name" value="HD_assoc"/>
    <property type="match status" value="1"/>
</dbReference>
<sequence>MSPEGIGSLDGIGFGYRDRAPYASNPILSRGRLVPEPESATRTPFQRDRDRIIHSTAFRRLKHKTQVFIAHEGDHYRTRLTHTIEVAQIARALARALRLDEDLAEAVALVHDFGHTPFGHTGEDALNERMKPYGGFDHNAQSLRIVTKLEHRYAAFDGLNLSWETLEGLVKHNGPLIGPFASHSDEPVPLPILDFNARYDLELSRFASLEAQCAAIADDIAYNAHDIDDGLRSGLLTLSGLDEVPLTRRLLDIVRTRYPGLDPVRTGHELVRRQITVMVEDVIAESQRRIAGANPQTLEDVHAQPCALVGFSETMRDEEKALKRFLFKNLYFHESVVVRRHAADKIVQDLFDICFNDPSIMPAEWQSGCETLDEAGRARRIADYLAGMTDNYAVREHRRLFDHTPDLA</sequence>
<dbReference type="PANTHER" id="PTHR11373:SF43">
    <property type="entry name" value="DEOXYGUANOSINETRIPHOSPHATE TRIPHOSPHOHYDROLASE-LIKE PROTEIN"/>
    <property type="match status" value="1"/>
</dbReference>
<dbReference type="InterPro" id="IPR050135">
    <property type="entry name" value="dGTPase-like"/>
</dbReference>
<dbReference type="HAMAP" id="MF_01212">
    <property type="entry name" value="dGTPase_type2"/>
    <property type="match status" value="1"/>
</dbReference>
<dbReference type="SMART" id="SM00471">
    <property type="entry name" value="HDc"/>
    <property type="match status" value="1"/>
</dbReference>
<protein>
    <recommendedName>
        <fullName evidence="2">Deoxyguanosinetriphosphate triphosphohydrolase-like protein</fullName>
    </recommendedName>
</protein>
<dbReference type="CDD" id="cd00077">
    <property type="entry name" value="HDc"/>
    <property type="match status" value="1"/>
</dbReference>